<protein>
    <submittedName>
        <fullName evidence="1">SecA DEAD-like domain protein</fullName>
    </submittedName>
</protein>
<gene>
    <name evidence="1" type="ORF">VCHENC02_5887B</name>
</gene>
<dbReference type="EMBL" id="AJSR01002638">
    <property type="protein sequence ID" value="EKM28190.1"/>
    <property type="molecule type" value="Genomic_DNA"/>
</dbReference>
<proteinExistence type="predicted"/>
<accession>A0A454CP60</accession>
<comment type="caution">
    <text evidence="1">The sequence shown here is derived from an EMBL/GenBank/DDBJ whole genome shotgun (WGS) entry which is preliminary data.</text>
</comment>
<evidence type="ECO:0000313" key="1">
    <source>
        <dbReference type="EMBL" id="EKM28190.1"/>
    </source>
</evidence>
<feature type="non-terminal residue" evidence="1">
    <location>
        <position position="1"/>
    </location>
</feature>
<evidence type="ECO:0000313" key="2">
    <source>
        <dbReference type="Proteomes" id="UP000008367"/>
    </source>
</evidence>
<reference evidence="1 2" key="1">
    <citation type="submission" date="2012-10" db="EMBL/GenBank/DDBJ databases">
        <title>Genome sequence of Vibrio Cholerae HENC-02.</title>
        <authorList>
            <person name="Eppinger M."/>
            <person name="Hasan N.A."/>
            <person name="Sengamalay N."/>
            <person name="Hine E."/>
            <person name="Su Q."/>
            <person name="Daugherty S.C."/>
            <person name="Young S."/>
            <person name="Sadzewicz L."/>
            <person name="Tallon L."/>
            <person name="Cebula T.A."/>
            <person name="Ravel J."/>
            <person name="Colwell R.R."/>
        </authorList>
    </citation>
    <scope>NUCLEOTIDE SEQUENCE [LARGE SCALE GENOMIC DNA]</scope>
    <source>
        <strain evidence="1 2">HENC-02</strain>
    </source>
</reference>
<name>A0A454CP60_VIBHA</name>
<dbReference type="Proteomes" id="UP000008367">
    <property type="component" value="Unassembled WGS sequence"/>
</dbReference>
<organism evidence="1 2">
    <name type="scientific">Vibrio harveyi</name>
    <name type="common">Beneckea harveyi</name>
    <dbReference type="NCBI Taxonomy" id="669"/>
    <lineage>
        <taxon>Bacteria</taxon>
        <taxon>Pseudomonadati</taxon>
        <taxon>Pseudomonadota</taxon>
        <taxon>Gammaproteobacteria</taxon>
        <taxon>Vibrionales</taxon>
        <taxon>Vibrionaceae</taxon>
        <taxon>Vibrio</taxon>
    </lineage>
</organism>
<sequence length="38" mass="4387">TLVLTCLFQIFKSKIKKTLKNTAATVTTRLMRNLNKFT</sequence>
<dbReference type="AlphaFoldDB" id="A0A454CP60"/>